<keyword evidence="1" id="KW-0732">Signal</keyword>
<reference evidence="2 3" key="1">
    <citation type="submission" date="2018-07" db="EMBL/GenBank/DDBJ databases">
        <title>Genomic Encyclopedia of Type Strains, Phase III (KMG-III): the genomes of soil and plant-associated and newly described type strains.</title>
        <authorList>
            <person name="Whitman W."/>
        </authorList>
    </citation>
    <scope>NUCLEOTIDE SEQUENCE [LARGE SCALE GENOMIC DNA]</scope>
    <source>
        <strain evidence="2 3">CECT 7731</strain>
    </source>
</reference>
<evidence type="ECO:0000256" key="1">
    <source>
        <dbReference type="SAM" id="SignalP"/>
    </source>
</evidence>
<dbReference type="EMBL" id="QPJQ01000037">
    <property type="protein sequence ID" value="RCW95827.1"/>
    <property type="molecule type" value="Genomic_DNA"/>
</dbReference>
<organism evidence="2 3">
    <name type="scientific">Marinomonas foliarum</name>
    <dbReference type="NCBI Taxonomy" id="491950"/>
    <lineage>
        <taxon>Bacteria</taxon>
        <taxon>Pseudomonadati</taxon>
        <taxon>Pseudomonadota</taxon>
        <taxon>Gammaproteobacteria</taxon>
        <taxon>Oceanospirillales</taxon>
        <taxon>Oceanospirillaceae</taxon>
        <taxon>Marinomonas</taxon>
    </lineage>
</organism>
<name>A0A368ZM86_9GAMM</name>
<dbReference type="OrthoDB" id="9204554at2"/>
<feature type="signal peptide" evidence="1">
    <location>
        <begin position="1"/>
        <end position="21"/>
    </location>
</feature>
<dbReference type="AlphaFoldDB" id="A0A368ZM86"/>
<proteinExistence type="predicted"/>
<gene>
    <name evidence="2" type="ORF">DFP77_13745</name>
</gene>
<comment type="caution">
    <text evidence="2">The sequence shown here is derived from an EMBL/GenBank/DDBJ whole genome shotgun (WGS) entry which is preliminary data.</text>
</comment>
<evidence type="ECO:0000313" key="2">
    <source>
        <dbReference type="EMBL" id="RCW95827.1"/>
    </source>
</evidence>
<accession>A0A368ZM86</accession>
<dbReference type="Proteomes" id="UP000253506">
    <property type="component" value="Unassembled WGS sequence"/>
</dbReference>
<feature type="chain" id="PRO_5016942640" description="DUF4157 domain-containing protein" evidence="1">
    <location>
        <begin position="22"/>
        <end position="329"/>
    </location>
</feature>
<sequence length="329" mass="37708">MRNLKYLWLIAIISYSGLSHSQTNLQFLSQKEAKEILTAEDDFISRLSIFDMSSRMKTDQDVSKEEFLKFVSDSALNWRDNETLRVTQAFRGITNQLERLNVELPAVIQVILTSGKEEGNAAYTRGNAIILQREKLWSEIELTRLMAHEIFHIYTRNNPSQKDALYRVIGFYSIPEVEFPLGLKDRKITNPDAPLNNYAIKVTIHNSQMWVAPILFSSTPRYMTDKGGEFFNYLVLKLLVLKDDKGIDVYSPNNPRIVGLLEVKGYFEQVGKNTNYIIHPEEILADNFALMVLDTPDIPSPEIINQIRKVLERSNLNKSMQSTAKAALD</sequence>
<dbReference type="RefSeq" id="WP_114413304.1">
    <property type="nucleotide sequence ID" value="NZ_QPJQ01000037.1"/>
</dbReference>
<protein>
    <recommendedName>
        <fullName evidence="4">DUF4157 domain-containing protein</fullName>
    </recommendedName>
</protein>
<evidence type="ECO:0000313" key="3">
    <source>
        <dbReference type="Proteomes" id="UP000253506"/>
    </source>
</evidence>
<evidence type="ECO:0008006" key="4">
    <source>
        <dbReference type="Google" id="ProtNLM"/>
    </source>
</evidence>